<sequence length="147" mass="16303">MKSFVFALISSAVIGAVLIKADFDNARTKAVYNKCLNAHPLPPGEEQHFKKKDIVPSSRNAKCLIACLLKEGKILSDGKYSLDMALKVADEINKDRPENNKKAKEVTQKCATEVGTDVGSDDCEFAYKMFVCVREEGKKVKLETPNY</sequence>
<feature type="chain" id="PRO_5018048749" evidence="2">
    <location>
        <begin position="16"/>
        <end position="147"/>
    </location>
</feature>
<dbReference type="InterPro" id="IPR036728">
    <property type="entry name" value="PBP_GOBP_sf"/>
</dbReference>
<organism evidence="3">
    <name type="scientific">Corythucha ciliata</name>
    <name type="common">Sycamore lace bug</name>
    <name type="synonym">Tingis ciliata</name>
    <dbReference type="NCBI Taxonomy" id="369451"/>
    <lineage>
        <taxon>Eukaryota</taxon>
        <taxon>Metazoa</taxon>
        <taxon>Ecdysozoa</taxon>
        <taxon>Arthropoda</taxon>
        <taxon>Hexapoda</taxon>
        <taxon>Insecta</taxon>
        <taxon>Pterygota</taxon>
        <taxon>Neoptera</taxon>
        <taxon>Paraneoptera</taxon>
        <taxon>Hemiptera</taxon>
        <taxon>Heteroptera</taxon>
        <taxon>Panheteroptera</taxon>
        <taxon>Cimicomorpha</taxon>
        <taxon>Tingidae</taxon>
        <taxon>Corythucha</taxon>
    </lineage>
</organism>
<dbReference type="EMBL" id="MG820715">
    <property type="protein sequence ID" value="AYP30807.1"/>
    <property type="molecule type" value="mRNA"/>
</dbReference>
<evidence type="ECO:0000313" key="3">
    <source>
        <dbReference type="EMBL" id="AYP30807.1"/>
    </source>
</evidence>
<dbReference type="CDD" id="cd23992">
    <property type="entry name" value="PBP_GOBP"/>
    <property type="match status" value="1"/>
</dbReference>
<proteinExistence type="evidence at transcript level"/>
<dbReference type="SUPFAM" id="SSF47565">
    <property type="entry name" value="Insect pheromone/odorant-binding proteins"/>
    <property type="match status" value="1"/>
</dbReference>
<dbReference type="SMART" id="SM00708">
    <property type="entry name" value="PhBP"/>
    <property type="match status" value="1"/>
</dbReference>
<dbReference type="Pfam" id="PF01395">
    <property type="entry name" value="PBP_GOBP"/>
    <property type="match status" value="1"/>
</dbReference>
<dbReference type="PANTHER" id="PTHR11857">
    <property type="entry name" value="ODORANT BINDING PROTEIN-RELATED"/>
    <property type="match status" value="1"/>
</dbReference>
<dbReference type="InterPro" id="IPR006170">
    <property type="entry name" value="PBP/GOBP"/>
</dbReference>
<evidence type="ECO:0000256" key="1">
    <source>
        <dbReference type="ARBA" id="ARBA00022729"/>
    </source>
</evidence>
<dbReference type="GO" id="GO:0007608">
    <property type="term" value="P:sensory perception of smell"/>
    <property type="evidence" value="ECO:0007669"/>
    <property type="project" value="TreeGrafter"/>
</dbReference>
<feature type="signal peptide" evidence="2">
    <location>
        <begin position="1"/>
        <end position="15"/>
    </location>
</feature>
<evidence type="ECO:0000256" key="2">
    <source>
        <dbReference type="SAM" id="SignalP"/>
    </source>
</evidence>
<keyword evidence="1 2" id="KW-0732">Signal</keyword>
<protein>
    <submittedName>
        <fullName evidence="3">OBP8</fullName>
    </submittedName>
</protein>
<name>A0A3G2YUZ8_CORCT</name>
<dbReference type="GO" id="GO:0005615">
    <property type="term" value="C:extracellular space"/>
    <property type="evidence" value="ECO:0007669"/>
    <property type="project" value="TreeGrafter"/>
</dbReference>
<dbReference type="Gene3D" id="1.10.238.20">
    <property type="entry name" value="Pheromone/general odorant binding protein domain"/>
    <property type="match status" value="1"/>
</dbReference>
<reference evidence="3" key="1">
    <citation type="submission" date="2018-01" db="EMBL/GenBank/DDBJ databases">
        <authorList>
            <person name="Yang H."/>
        </authorList>
    </citation>
    <scope>NUCLEOTIDE SEQUENCE</scope>
</reference>
<dbReference type="GO" id="GO:0005549">
    <property type="term" value="F:odorant binding"/>
    <property type="evidence" value="ECO:0007669"/>
    <property type="project" value="InterPro"/>
</dbReference>
<accession>A0A3G2YUZ8</accession>
<dbReference type="AlphaFoldDB" id="A0A3G2YUZ8"/>